<proteinExistence type="predicted"/>
<feature type="transmembrane region" description="Helical" evidence="1">
    <location>
        <begin position="94"/>
        <end position="115"/>
    </location>
</feature>
<evidence type="ECO:0000313" key="3">
    <source>
        <dbReference type="Proteomes" id="UP001139354"/>
    </source>
</evidence>
<protein>
    <submittedName>
        <fullName evidence="2">Uncharacterized protein</fullName>
    </submittedName>
</protein>
<keyword evidence="3" id="KW-1185">Reference proteome</keyword>
<organism evidence="2 3">
    <name type="scientific">Microbacterium allomyrinae</name>
    <dbReference type="NCBI Taxonomy" id="2830666"/>
    <lineage>
        <taxon>Bacteria</taxon>
        <taxon>Bacillati</taxon>
        <taxon>Actinomycetota</taxon>
        <taxon>Actinomycetes</taxon>
        <taxon>Micrococcales</taxon>
        <taxon>Microbacteriaceae</taxon>
        <taxon>Microbacterium</taxon>
    </lineage>
</organism>
<comment type="caution">
    <text evidence="2">The sequence shown here is derived from an EMBL/GenBank/DDBJ whole genome shotgun (WGS) entry which is preliminary data.</text>
</comment>
<name>A0A9X1S308_9MICO</name>
<gene>
    <name evidence="2" type="ORF">KEC57_10735</name>
</gene>
<dbReference type="AlphaFoldDB" id="A0A9X1S308"/>
<feature type="transmembrane region" description="Helical" evidence="1">
    <location>
        <begin position="51"/>
        <end position="73"/>
    </location>
</feature>
<sequence>MSSAAVRPQGWAVLGAVTALALLLMLWAVSKPAICAAVDPPMGSCSQQSRILPATIGALVVLVLAAATVLLALRSRGRREGVSRAEGIVAGGTMLIAVVGIVFVIVVLFSAGFSLP</sequence>
<accession>A0A9X1S308</accession>
<evidence type="ECO:0000313" key="2">
    <source>
        <dbReference type="EMBL" id="MCC2032654.1"/>
    </source>
</evidence>
<dbReference type="RefSeq" id="WP_229384622.1">
    <property type="nucleotide sequence ID" value="NZ_JAGTTN010000003.1"/>
</dbReference>
<keyword evidence="1" id="KW-0812">Transmembrane</keyword>
<keyword evidence="1" id="KW-1133">Transmembrane helix</keyword>
<dbReference type="Proteomes" id="UP001139354">
    <property type="component" value="Unassembled WGS sequence"/>
</dbReference>
<dbReference type="EMBL" id="JAGTTN010000003">
    <property type="protein sequence ID" value="MCC2032654.1"/>
    <property type="molecule type" value="Genomic_DNA"/>
</dbReference>
<reference evidence="2" key="1">
    <citation type="submission" date="2021-04" db="EMBL/GenBank/DDBJ databases">
        <title>Microbacterium tenobrionis sp. nov. and Microbacterium allomyrinae sp. nov., isolated from larvae of Tenobrio molitor and Allomyrina dichotoma, respectively.</title>
        <authorList>
            <person name="Lee S.D."/>
        </authorList>
    </citation>
    <scope>NUCLEOTIDE SEQUENCE</scope>
    <source>
        <strain evidence="2">BWT-G7</strain>
    </source>
</reference>
<evidence type="ECO:0000256" key="1">
    <source>
        <dbReference type="SAM" id="Phobius"/>
    </source>
</evidence>
<keyword evidence="1" id="KW-0472">Membrane</keyword>